<dbReference type="InterPro" id="IPR013083">
    <property type="entry name" value="Znf_RING/FYVE/PHD"/>
</dbReference>
<feature type="compositionally biased region" description="Basic and acidic residues" evidence="11">
    <location>
        <begin position="582"/>
        <end position="596"/>
    </location>
</feature>
<dbReference type="PANTHER" id="PTHR13763:SF0">
    <property type="entry name" value="BREAST CANCER TYPE 1 SUSCEPTIBILITY PROTEIN"/>
    <property type="match status" value="1"/>
</dbReference>
<feature type="compositionally biased region" description="Basic and acidic residues" evidence="11">
    <location>
        <begin position="1518"/>
        <end position="1530"/>
    </location>
</feature>
<dbReference type="GO" id="GO:0000724">
    <property type="term" value="P:double-strand break repair via homologous recombination"/>
    <property type="evidence" value="ECO:0007669"/>
    <property type="project" value="TreeGrafter"/>
</dbReference>
<feature type="region of interest" description="Disordered" evidence="11">
    <location>
        <begin position="1355"/>
        <end position="1374"/>
    </location>
</feature>
<evidence type="ECO:0000313" key="13">
    <source>
        <dbReference type="EMBL" id="KAG8182409.1"/>
    </source>
</evidence>
<keyword evidence="6" id="KW-0862">Zinc</keyword>
<keyword evidence="5 10" id="KW-0863">Zinc-finger</keyword>
<dbReference type="GO" id="GO:0045944">
    <property type="term" value="P:positive regulation of transcription by RNA polymerase II"/>
    <property type="evidence" value="ECO:0007669"/>
    <property type="project" value="TreeGrafter"/>
</dbReference>
<dbReference type="SUPFAM" id="SSF57850">
    <property type="entry name" value="RING/U-box"/>
    <property type="match status" value="1"/>
</dbReference>
<evidence type="ECO:0000313" key="14">
    <source>
        <dbReference type="Proteomes" id="UP000827092"/>
    </source>
</evidence>
<feature type="region of interest" description="Disordered" evidence="11">
    <location>
        <begin position="1223"/>
        <end position="1243"/>
    </location>
</feature>
<feature type="region of interest" description="Disordered" evidence="11">
    <location>
        <begin position="997"/>
        <end position="1031"/>
    </location>
</feature>
<evidence type="ECO:0000256" key="11">
    <source>
        <dbReference type="SAM" id="MobiDB-lite"/>
    </source>
</evidence>
<dbReference type="GO" id="GO:0004842">
    <property type="term" value="F:ubiquitin-protein transferase activity"/>
    <property type="evidence" value="ECO:0007669"/>
    <property type="project" value="TreeGrafter"/>
</dbReference>
<feature type="compositionally biased region" description="Basic and acidic residues" evidence="11">
    <location>
        <begin position="1410"/>
        <end position="1430"/>
    </location>
</feature>
<evidence type="ECO:0000259" key="12">
    <source>
        <dbReference type="PROSITE" id="PS50089"/>
    </source>
</evidence>
<evidence type="ECO:0000256" key="5">
    <source>
        <dbReference type="ARBA" id="ARBA00022771"/>
    </source>
</evidence>
<evidence type="ECO:0000256" key="3">
    <source>
        <dbReference type="ARBA" id="ARBA00022737"/>
    </source>
</evidence>
<feature type="compositionally biased region" description="Polar residues" evidence="11">
    <location>
        <begin position="159"/>
        <end position="168"/>
    </location>
</feature>
<proteinExistence type="predicted"/>
<reference evidence="13 14" key="1">
    <citation type="journal article" date="2022" name="Nat. Ecol. Evol.">
        <title>A masculinizing supergene underlies an exaggerated male reproductive morph in a spider.</title>
        <authorList>
            <person name="Hendrickx F."/>
            <person name="De Corte Z."/>
            <person name="Sonet G."/>
            <person name="Van Belleghem S.M."/>
            <person name="Kostlbacher S."/>
            <person name="Vangestel C."/>
        </authorList>
    </citation>
    <scope>NUCLEOTIDE SEQUENCE [LARGE SCALE GENOMIC DNA]</scope>
    <source>
        <strain evidence="13">W744_W776</strain>
    </source>
</reference>
<keyword evidence="2" id="KW-0479">Metal-binding</keyword>
<dbReference type="Gene3D" id="3.30.40.10">
    <property type="entry name" value="Zinc/RING finger domain, C3HC4 (zinc finger)"/>
    <property type="match status" value="1"/>
</dbReference>
<feature type="compositionally biased region" description="Polar residues" evidence="11">
    <location>
        <begin position="1542"/>
        <end position="1565"/>
    </location>
</feature>
<feature type="compositionally biased region" description="Polar residues" evidence="11">
    <location>
        <begin position="1434"/>
        <end position="1453"/>
    </location>
</feature>
<dbReference type="PANTHER" id="PTHR13763">
    <property type="entry name" value="BREAST CANCER TYPE 1 SUSCEPTIBILITY PROTEIN BRCA1"/>
    <property type="match status" value="1"/>
</dbReference>
<evidence type="ECO:0000256" key="8">
    <source>
        <dbReference type="ARBA" id="ARBA00023242"/>
    </source>
</evidence>
<dbReference type="InterPro" id="IPR018957">
    <property type="entry name" value="Znf_C3HC4_RING-type"/>
</dbReference>
<dbReference type="GO" id="GO:0031436">
    <property type="term" value="C:BRCA1-BARD1 complex"/>
    <property type="evidence" value="ECO:0007669"/>
    <property type="project" value="TreeGrafter"/>
</dbReference>
<feature type="domain" description="RING-type" evidence="12">
    <location>
        <begin position="20"/>
        <end position="60"/>
    </location>
</feature>
<dbReference type="GO" id="GO:0008270">
    <property type="term" value="F:zinc ion binding"/>
    <property type="evidence" value="ECO:0007669"/>
    <property type="project" value="UniProtKB-KW"/>
</dbReference>
<comment type="caution">
    <text evidence="13">The sequence shown here is derived from an EMBL/GenBank/DDBJ whole genome shotgun (WGS) entry which is preliminary data.</text>
</comment>
<keyword evidence="4" id="KW-0227">DNA damage</keyword>
<feature type="region of interest" description="Disordered" evidence="11">
    <location>
        <begin position="1379"/>
        <end position="1453"/>
    </location>
</feature>
<name>A0AAV6UF75_9ARAC</name>
<evidence type="ECO:0000256" key="4">
    <source>
        <dbReference type="ARBA" id="ARBA00022763"/>
    </source>
</evidence>
<dbReference type="Proteomes" id="UP000827092">
    <property type="component" value="Unassembled WGS sequence"/>
</dbReference>
<feature type="region of interest" description="Disordered" evidence="11">
    <location>
        <begin position="370"/>
        <end position="412"/>
    </location>
</feature>
<dbReference type="InterPro" id="IPR017907">
    <property type="entry name" value="Znf_RING_CS"/>
</dbReference>
<feature type="region of interest" description="Disordered" evidence="11">
    <location>
        <begin position="576"/>
        <end position="596"/>
    </location>
</feature>
<feature type="compositionally biased region" description="Basic and acidic residues" evidence="11">
    <location>
        <begin position="142"/>
        <end position="154"/>
    </location>
</feature>
<keyword evidence="9" id="KW-0131">Cell cycle</keyword>
<keyword evidence="14" id="KW-1185">Reference proteome</keyword>
<dbReference type="Pfam" id="PF00097">
    <property type="entry name" value="zf-C3HC4"/>
    <property type="match status" value="1"/>
</dbReference>
<dbReference type="GO" id="GO:0070531">
    <property type="term" value="C:BRCA1-A complex"/>
    <property type="evidence" value="ECO:0007669"/>
    <property type="project" value="TreeGrafter"/>
</dbReference>
<evidence type="ECO:0000256" key="7">
    <source>
        <dbReference type="ARBA" id="ARBA00023204"/>
    </source>
</evidence>
<feature type="compositionally biased region" description="Basic residues" evidence="11">
    <location>
        <begin position="383"/>
        <end position="401"/>
    </location>
</feature>
<accession>A0AAV6UF75</accession>
<sequence length="1572" mass="173506">MSLAEAVVTGVNAILKTLECAICLELLKTPVTAGCGHFFCKFCITKVLKSNYRSPCPLCKKPFTRRSIQEAQQRQFVIQAAKELAEACNGLTSVKLLSKEISDIRKKTSLSSINKQTTVQGSSTSKKRKSHESETSDPNLEDVAHKTKESRKSVDNIMEDSNSTSTNDEIIPATNKRHCQSRAGSDEDSNEFPSLEDILKSKAPESLKRKSDETGSSKNISKVSPVVALRRVSDSEISSKRICSKTLEEDVSVIPDTNVSADIAMKNISSRSDMDADVLALNGNKSGKISKSKEKNGHGAKFKSRLSSKNALTNKTNQFKLKKQEDIEKVLEIANKNKETADESESNAGELVKENKEMDVELFMSPAATVGETELSSSPSALRGRKISRKAHSRMSNKNKKSTGQAAKSSAEEESLISKIIEAENISLCILNVTSTTSPSEVHKNSKEKVCFNLVETNLPPVGKETEVASEQQKELVRLEEITDTAVSVQNVESPEAAKIDLVMKSPGWSKVKQVGKDFRVRKFSRLHVEKNTSSSCPSEVLAVELDSLSNEPVTETVNDKKLFRTSDPVAVDYEKQGTVSPEKKEIPDSTSRDKTKLMKSIEHKTCSNGAQIDNVTDMVDDNCCMVDGLNEMTIIINETEKDVVHHEMSCDNQGNKQPSSLQDGKSGVIDKEAHNISIKNVRQSICNSAKQINDVGSKMGSSATLSNCTDVTDLSGFANIDIVSHTNISVIPHVEPDASVEANHVQSQWTGKQTNLVNSGSNFESEFMEVGGIGNAGVNIDDNGSHFQNVCVNQNQKDYLQTNFLDARSFTKQVRASVIDTSKTEQIKEALFKHNYTETNQGKNIFYAEHAQQTSQRLLDFCENNKQTKTLYPPVPLYPAIVEPNAMLKQNDFSVFNPIERFNANVLKPVNTERTKVIKRTCLTLDEIQEAFASSSASGNPENICSLPFSSGDFRLSVCISEETLNISVLKVVNSDSFPGILNKSKTLLLSEKSIQTSNNNTPVPSPTTILPSSNVESEASQPSQPENQQKRVINMKTTNPFPFLSEYFSDSESTEQVAKEAPLNDSEVFPLVEPLSGFSEAHRHSKQDKEMPCETAVEDDNVSPIISVAVYPPEDVLDNLPVTQPYKGDIESDCNCQDEKELFGTDDVGKDNDKIGVNLNMEKSPKFIDVSNTVEKSAKLTKEMNDEPLTMTSRDVITIDNDECTTEKISAKKTVTSCKSLTKGRTSHSPHVLSKNDSKSQRVLNERKFPVSSNNISTSRTPTSKNVSYLHVAHSKSYEQLFDDSEDFSSDPDMAFAMELVAPLKNIAEQMKSTENKEKSKDDLSTMGFSFSLKEKNPMETFEELILSKNKDSFQNSSISQKHSRLSLKSKRSSKKFKRIRTCDSDDDSDASESSKNESMFSTLSKNETGKEKTGSKPENTSKSENLKKSPLQPTNKATSPNDGNLKSNDMHYQSLQDNSTLNSCISEDMTNNSSDIAMEIEDLDQKILSVVEKLKQCGREDLLNQEKLKLLKCADKATTKSRNKDEDCQSSFDSEDSTDIFSQSVPPTPPDATSTNNDSGFKTSMYGHK</sequence>
<feature type="region of interest" description="Disordered" evidence="11">
    <location>
        <begin position="112"/>
        <end position="220"/>
    </location>
</feature>
<keyword evidence="7" id="KW-0234">DNA repair</keyword>
<evidence type="ECO:0000256" key="10">
    <source>
        <dbReference type="PROSITE-ProRule" id="PRU00175"/>
    </source>
</evidence>
<evidence type="ECO:0000256" key="2">
    <source>
        <dbReference type="ARBA" id="ARBA00022723"/>
    </source>
</evidence>
<keyword evidence="3" id="KW-0677">Repeat</keyword>
<dbReference type="SMART" id="SM00184">
    <property type="entry name" value="RING"/>
    <property type="match status" value="1"/>
</dbReference>
<comment type="subcellular location">
    <subcellularLocation>
        <location evidence="1">Nucleus</location>
    </subcellularLocation>
</comment>
<feature type="compositionally biased region" description="Basic and acidic residues" evidence="11">
    <location>
        <begin position="197"/>
        <end position="215"/>
    </location>
</feature>
<organism evidence="13 14">
    <name type="scientific">Oedothorax gibbosus</name>
    <dbReference type="NCBI Taxonomy" id="931172"/>
    <lineage>
        <taxon>Eukaryota</taxon>
        <taxon>Metazoa</taxon>
        <taxon>Ecdysozoa</taxon>
        <taxon>Arthropoda</taxon>
        <taxon>Chelicerata</taxon>
        <taxon>Arachnida</taxon>
        <taxon>Araneae</taxon>
        <taxon>Araneomorphae</taxon>
        <taxon>Entelegynae</taxon>
        <taxon>Araneoidea</taxon>
        <taxon>Linyphiidae</taxon>
        <taxon>Erigoninae</taxon>
        <taxon>Oedothorax</taxon>
    </lineage>
</organism>
<protein>
    <recommendedName>
        <fullName evidence="12">RING-type domain-containing protein</fullName>
    </recommendedName>
</protein>
<evidence type="ECO:0000256" key="6">
    <source>
        <dbReference type="ARBA" id="ARBA00022833"/>
    </source>
</evidence>
<keyword evidence="8" id="KW-0539">Nucleus</keyword>
<evidence type="ECO:0000256" key="1">
    <source>
        <dbReference type="ARBA" id="ARBA00004123"/>
    </source>
</evidence>
<dbReference type="EMBL" id="JAFNEN010000463">
    <property type="protein sequence ID" value="KAG8182409.1"/>
    <property type="molecule type" value="Genomic_DNA"/>
</dbReference>
<gene>
    <name evidence="13" type="ORF">JTE90_018299</name>
</gene>
<dbReference type="InterPro" id="IPR001841">
    <property type="entry name" value="Znf_RING"/>
</dbReference>
<feature type="compositionally biased region" description="Basic residues" evidence="11">
    <location>
        <begin position="1364"/>
        <end position="1374"/>
    </location>
</feature>
<dbReference type="PROSITE" id="PS50089">
    <property type="entry name" value="ZF_RING_2"/>
    <property type="match status" value="1"/>
</dbReference>
<feature type="compositionally biased region" description="Polar residues" evidence="11">
    <location>
        <begin position="112"/>
        <end position="124"/>
    </location>
</feature>
<dbReference type="InterPro" id="IPR031099">
    <property type="entry name" value="BRCA1-associated"/>
</dbReference>
<dbReference type="PROSITE" id="PS00518">
    <property type="entry name" value="ZF_RING_1"/>
    <property type="match status" value="1"/>
</dbReference>
<feature type="region of interest" description="Disordered" evidence="11">
    <location>
        <begin position="1518"/>
        <end position="1572"/>
    </location>
</feature>
<feature type="compositionally biased region" description="Polar residues" evidence="11">
    <location>
        <begin position="1399"/>
        <end position="1409"/>
    </location>
</feature>
<evidence type="ECO:0000256" key="9">
    <source>
        <dbReference type="ARBA" id="ARBA00023306"/>
    </source>
</evidence>